<dbReference type="InterPro" id="IPR023212">
    <property type="entry name" value="Hsp33_helix_hairpin_bin_dom_sf"/>
</dbReference>
<dbReference type="PANTHER" id="PTHR30111:SF1">
    <property type="entry name" value="33 KDA CHAPERONIN"/>
    <property type="match status" value="1"/>
</dbReference>
<reference evidence="7 8" key="1">
    <citation type="submission" date="2024-06" db="EMBL/GenBank/DDBJ databases">
        <authorList>
            <person name="Chen R.Y."/>
        </authorList>
    </citation>
    <scope>NUCLEOTIDE SEQUENCE [LARGE SCALE GENOMIC DNA]</scope>
    <source>
        <strain evidence="7 8">D2</strain>
    </source>
</reference>
<keyword evidence="5 6" id="KW-0676">Redox-active center</keyword>
<comment type="caution">
    <text evidence="7">The sequence shown here is derived from an EMBL/GenBank/DDBJ whole genome shotgun (WGS) entry which is preliminary data.</text>
</comment>
<dbReference type="NCBIfam" id="NF001033">
    <property type="entry name" value="PRK00114.1"/>
    <property type="match status" value="1"/>
</dbReference>
<keyword evidence="3 6" id="KW-1015">Disulfide bond</keyword>
<dbReference type="Gene3D" id="1.10.287.480">
    <property type="entry name" value="helix hairpin bin"/>
    <property type="match status" value="1"/>
</dbReference>
<dbReference type="InterPro" id="IPR016153">
    <property type="entry name" value="Heat_shock_Hsp33_N"/>
</dbReference>
<evidence type="ECO:0000313" key="8">
    <source>
        <dbReference type="Proteomes" id="UP001467690"/>
    </source>
</evidence>
<evidence type="ECO:0000256" key="3">
    <source>
        <dbReference type="ARBA" id="ARBA00023157"/>
    </source>
</evidence>
<dbReference type="SUPFAM" id="SSF64397">
    <property type="entry name" value="Hsp33 domain"/>
    <property type="match status" value="1"/>
</dbReference>
<keyword evidence="4 6" id="KW-0143">Chaperone</keyword>
<dbReference type="CDD" id="cd00498">
    <property type="entry name" value="Hsp33"/>
    <property type="match status" value="1"/>
</dbReference>
<evidence type="ECO:0000256" key="5">
    <source>
        <dbReference type="ARBA" id="ARBA00023284"/>
    </source>
</evidence>
<protein>
    <recommendedName>
        <fullName evidence="6">33 kDa chaperonin</fullName>
    </recommendedName>
    <alternativeName>
        <fullName evidence="6">Heat shock protein 33 homolog</fullName>
        <shortName evidence="6">HSP33</shortName>
    </alternativeName>
</protein>
<dbReference type="Pfam" id="PF01430">
    <property type="entry name" value="HSP33"/>
    <property type="match status" value="1"/>
</dbReference>
<name>A0ABV1RHH9_9ALTE</name>
<feature type="disulfide bond" description="Redox-active" evidence="6">
    <location>
        <begin position="229"/>
        <end position="231"/>
    </location>
</feature>
<keyword evidence="1 6" id="KW-0963">Cytoplasm</keyword>
<comment type="function">
    <text evidence="6">Redox regulated molecular chaperone. Protects both thermally unfolding and oxidatively damaged proteins from irreversible aggregation. Plays an important role in the bacterial defense system toward oxidative stress.</text>
</comment>
<dbReference type="PIRSF" id="PIRSF005261">
    <property type="entry name" value="Heat_shock_Hsp33"/>
    <property type="match status" value="1"/>
</dbReference>
<organism evidence="7 8">
    <name type="scientific">Catenovulum sediminis</name>
    <dbReference type="NCBI Taxonomy" id="1740262"/>
    <lineage>
        <taxon>Bacteria</taxon>
        <taxon>Pseudomonadati</taxon>
        <taxon>Pseudomonadota</taxon>
        <taxon>Gammaproteobacteria</taxon>
        <taxon>Alteromonadales</taxon>
        <taxon>Alteromonadaceae</taxon>
        <taxon>Catenovulum</taxon>
    </lineage>
</organism>
<sequence>MTSLDQLNRYIFDQLNVRGELVQLQESYRSMLKNHNYPEPIAHIIGELFAATSLLTATLKFEGDIAVQIQGNGPVSYVAINGTNKQALRGVARYTAEPASAALKDIIGDKGYMVITITPIKGERYQGVVALEKETLSACLEDYFRQSEQLDTHIWLFADANQQKAAGMFLQVLPGHSDDIEVGLEHLAQLTQTIKQEELFTLDAQDILYRLYHQEDVKLFEPSTVTFKCTCSQEKSLNALASIEKSELQQILQEEGHIAVKCEYCLTDYKFDEHNLAELLDKPQH</sequence>
<dbReference type="PANTHER" id="PTHR30111">
    <property type="entry name" value="33 KDA CHAPERONIN"/>
    <property type="match status" value="1"/>
</dbReference>
<comment type="similarity">
    <text evidence="6">Belongs to the HSP33 family.</text>
</comment>
<comment type="PTM">
    <text evidence="6">Under oxidizing conditions two disulfide bonds are formed involving the reactive cysteines. Under reducing conditions zinc is bound to the reactive cysteines and the protein is inactive.</text>
</comment>
<dbReference type="Gene3D" id="3.55.30.10">
    <property type="entry name" value="Hsp33 domain"/>
    <property type="match status" value="1"/>
</dbReference>
<evidence type="ECO:0000256" key="6">
    <source>
        <dbReference type="HAMAP-Rule" id="MF_00117"/>
    </source>
</evidence>
<dbReference type="HAMAP" id="MF_00117">
    <property type="entry name" value="HslO"/>
    <property type="match status" value="1"/>
</dbReference>
<dbReference type="SUPFAM" id="SSF118352">
    <property type="entry name" value="HSP33 redox switch-like"/>
    <property type="match status" value="1"/>
</dbReference>
<evidence type="ECO:0000256" key="4">
    <source>
        <dbReference type="ARBA" id="ARBA00023186"/>
    </source>
</evidence>
<dbReference type="EMBL" id="JBELOE010000211">
    <property type="protein sequence ID" value="MER2492394.1"/>
    <property type="molecule type" value="Genomic_DNA"/>
</dbReference>
<dbReference type="InterPro" id="IPR000397">
    <property type="entry name" value="Heat_shock_Hsp33"/>
</dbReference>
<dbReference type="Proteomes" id="UP001467690">
    <property type="component" value="Unassembled WGS sequence"/>
</dbReference>
<dbReference type="Gene3D" id="3.90.1280.10">
    <property type="entry name" value="HSP33 redox switch-like"/>
    <property type="match status" value="1"/>
</dbReference>
<gene>
    <name evidence="6 7" type="primary">hslO</name>
    <name evidence="7" type="ORF">ABS311_10935</name>
</gene>
<feature type="disulfide bond" description="Redox-active" evidence="6">
    <location>
        <begin position="262"/>
        <end position="265"/>
    </location>
</feature>
<keyword evidence="8" id="KW-1185">Reference proteome</keyword>
<evidence type="ECO:0000256" key="1">
    <source>
        <dbReference type="ARBA" id="ARBA00022490"/>
    </source>
</evidence>
<comment type="subcellular location">
    <subcellularLocation>
        <location evidence="6">Cytoplasm</location>
    </subcellularLocation>
</comment>
<evidence type="ECO:0000313" key="7">
    <source>
        <dbReference type="EMBL" id="MER2492394.1"/>
    </source>
</evidence>
<dbReference type="InterPro" id="IPR016154">
    <property type="entry name" value="Heat_shock_Hsp33_C"/>
</dbReference>
<accession>A0ABV1RHH9</accession>
<keyword evidence="2 6" id="KW-0862">Zinc</keyword>
<proteinExistence type="inferred from homology"/>
<evidence type="ECO:0000256" key="2">
    <source>
        <dbReference type="ARBA" id="ARBA00022833"/>
    </source>
</evidence>
<dbReference type="RefSeq" id="WP_350401912.1">
    <property type="nucleotide sequence ID" value="NZ_JBELOE010000211.1"/>
</dbReference>